<accession>A0A0D2PFS7</accession>
<dbReference type="Gene3D" id="2.130.10.10">
    <property type="entry name" value="YVTN repeat-like/Quinoprotein amine dehydrogenase"/>
    <property type="match status" value="1"/>
</dbReference>
<protein>
    <submittedName>
        <fullName evidence="5">Uncharacterized protein</fullName>
    </submittedName>
</protein>
<dbReference type="OMA" id="GVARFWM"/>
<feature type="region of interest" description="Disordered" evidence="4">
    <location>
        <begin position="46"/>
        <end position="146"/>
    </location>
</feature>
<dbReference type="SMART" id="SM00320">
    <property type="entry name" value="WD40"/>
    <property type="match status" value="4"/>
</dbReference>
<dbReference type="EMBL" id="KN817524">
    <property type="protein sequence ID" value="KJA27421.1"/>
    <property type="molecule type" value="Genomic_DNA"/>
</dbReference>
<dbReference type="STRING" id="945553.A0A0D2PFS7"/>
<feature type="compositionally biased region" description="Basic and acidic residues" evidence="4">
    <location>
        <begin position="68"/>
        <end position="85"/>
    </location>
</feature>
<dbReference type="GO" id="GO:0032153">
    <property type="term" value="C:cell division site"/>
    <property type="evidence" value="ECO:0007669"/>
    <property type="project" value="TreeGrafter"/>
</dbReference>
<dbReference type="GO" id="GO:0005634">
    <property type="term" value="C:nucleus"/>
    <property type="evidence" value="ECO:0007669"/>
    <property type="project" value="TreeGrafter"/>
</dbReference>
<keyword evidence="2" id="KW-0677">Repeat</keyword>
<dbReference type="PANTHER" id="PTHR14107:SF16">
    <property type="entry name" value="AT02583P"/>
    <property type="match status" value="1"/>
</dbReference>
<evidence type="ECO:0000256" key="3">
    <source>
        <dbReference type="PROSITE-ProRule" id="PRU00221"/>
    </source>
</evidence>
<dbReference type="OrthoDB" id="3367at2759"/>
<dbReference type="InterPro" id="IPR001680">
    <property type="entry name" value="WD40_rpt"/>
</dbReference>
<gene>
    <name evidence="5" type="ORF">HYPSUDRAFT_35319</name>
</gene>
<feature type="region of interest" description="Disordered" evidence="4">
    <location>
        <begin position="280"/>
        <end position="309"/>
    </location>
</feature>
<proteinExistence type="predicted"/>
<evidence type="ECO:0000313" key="6">
    <source>
        <dbReference type="Proteomes" id="UP000054270"/>
    </source>
</evidence>
<feature type="compositionally biased region" description="Basic residues" evidence="4">
    <location>
        <begin position="128"/>
        <end position="140"/>
    </location>
</feature>
<keyword evidence="6" id="KW-1185">Reference proteome</keyword>
<dbReference type="PROSITE" id="PS50082">
    <property type="entry name" value="WD_REPEATS_2"/>
    <property type="match status" value="1"/>
</dbReference>
<dbReference type="InterPro" id="IPR015943">
    <property type="entry name" value="WD40/YVTN_repeat-like_dom_sf"/>
</dbReference>
<sequence>MENESTFVAPEGVYSVTDDYKPNQQQNIAVSVGPVVFPSKISSIVLRFPPPKQGGGPGFAQLLGGGKSEPKKDKSEKSSKDRDDASLSSSDTPDESEPQPPSSQEHNPGNASVSHEHHTLFSHPPAAGKKKAMARPKHNIRTTSSTFITRIQTAEGLAKTLQSKQGDVQFLFYNLAKSFVWIEAGSKAKEPLSRITFSAHPTCHDVNMSTASTERLDVIIGFNTGDLIWLDPITSRYGRLNKQGSISNSPCTAVRWVPSSSTLFLVSHADGTIIVYDKERDDGTFTPQDPNSSNSDSSSFGSSSRDGSPQEWDPLDNIFVTMPPWHPATATGGNISAAGKSEKDKAAKNPVSHWRLTRQGVVDFVFSPDVKYVAAISEDGCLRVIDALAEQLVDCYASYFGSLTCVAWSPDGRFILTGGQDDLLTIFSPWEQRIVARCQGHSSFVSSVAFDEQKCDGRTYRFGSVAEDNKLILWDFSSGALHRPKFQATHHQRMSMSSTISLAFRRDRSAQYLPGSSPGVEEPPSARYHPAPSRNEVAFVQPVLIKQLDSDLLTVIQFLPRTVITSTRNANIKLWIRPLALRPRLLKNRTAQVDAQDLIPNRAGLNIL</sequence>
<dbReference type="InterPro" id="IPR051362">
    <property type="entry name" value="WD_repeat_creC_regulators"/>
</dbReference>
<dbReference type="PANTHER" id="PTHR14107">
    <property type="entry name" value="WD REPEAT PROTEIN"/>
    <property type="match status" value="1"/>
</dbReference>
<keyword evidence="1 3" id="KW-0853">WD repeat</keyword>
<dbReference type="AlphaFoldDB" id="A0A0D2PFS7"/>
<dbReference type="Pfam" id="PF00400">
    <property type="entry name" value="WD40"/>
    <property type="match status" value="1"/>
</dbReference>
<dbReference type="InterPro" id="IPR036322">
    <property type="entry name" value="WD40_repeat_dom_sf"/>
</dbReference>
<reference evidence="6" key="1">
    <citation type="submission" date="2014-04" db="EMBL/GenBank/DDBJ databases">
        <title>Evolutionary Origins and Diversification of the Mycorrhizal Mutualists.</title>
        <authorList>
            <consortium name="DOE Joint Genome Institute"/>
            <consortium name="Mycorrhizal Genomics Consortium"/>
            <person name="Kohler A."/>
            <person name="Kuo A."/>
            <person name="Nagy L.G."/>
            <person name="Floudas D."/>
            <person name="Copeland A."/>
            <person name="Barry K.W."/>
            <person name="Cichocki N."/>
            <person name="Veneault-Fourrey C."/>
            <person name="LaButti K."/>
            <person name="Lindquist E.A."/>
            <person name="Lipzen A."/>
            <person name="Lundell T."/>
            <person name="Morin E."/>
            <person name="Murat C."/>
            <person name="Riley R."/>
            <person name="Ohm R."/>
            <person name="Sun H."/>
            <person name="Tunlid A."/>
            <person name="Henrissat B."/>
            <person name="Grigoriev I.V."/>
            <person name="Hibbett D.S."/>
            <person name="Martin F."/>
        </authorList>
    </citation>
    <scope>NUCLEOTIDE SEQUENCE [LARGE SCALE GENOMIC DNA]</scope>
    <source>
        <strain evidence="6">FD-334 SS-4</strain>
    </source>
</reference>
<organism evidence="5 6">
    <name type="scientific">Hypholoma sublateritium (strain FD-334 SS-4)</name>
    <dbReference type="NCBI Taxonomy" id="945553"/>
    <lineage>
        <taxon>Eukaryota</taxon>
        <taxon>Fungi</taxon>
        <taxon>Dikarya</taxon>
        <taxon>Basidiomycota</taxon>
        <taxon>Agaricomycotina</taxon>
        <taxon>Agaricomycetes</taxon>
        <taxon>Agaricomycetidae</taxon>
        <taxon>Agaricales</taxon>
        <taxon>Agaricineae</taxon>
        <taxon>Strophariaceae</taxon>
        <taxon>Hypholoma</taxon>
    </lineage>
</organism>
<evidence type="ECO:0000256" key="1">
    <source>
        <dbReference type="ARBA" id="ARBA00022574"/>
    </source>
</evidence>
<evidence type="ECO:0000313" key="5">
    <source>
        <dbReference type="EMBL" id="KJA27421.1"/>
    </source>
</evidence>
<feature type="repeat" description="WD" evidence="3">
    <location>
        <begin position="396"/>
        <end position="428"/>
    </location>
</feature>
<dbReference type="SUPFAM" id="SSF50978">
    <property type="entry name" value="WD40 repeat-like"/>
    <property type="match status" value="1"/>
</dbReference>
<feature type="compositionally biased region" description="Low complexity" evidence="4">
    <location>
        <begin position="291"/>
        <end position="307"/>
    </location>
</feature>
<name>A0A0D2PFS7_HYPSF</name>
<evidence type="ECO:0000256" key="4">
    <source>
        <dbReference type="SAM" id="MobiDB-lite"/>
    </source>
</evidence>
<dbReference type="Proteomes" id="UP000054270">
    <property type="component" value="Unassembled WGS sequence"/>
</dbReference>
<feature type="compositionally biased region" description="Gly residues" evidence="4">
    <location>
        <begin position="53"/>
        <end position="67"/>
    </location>
</feature>
<evidence type="ECO:0000256" key="2">
    <source>
        <dbReference type="ARBA" id="ARBA00022737"/>
    </source>
</evidence>
<dbReference type="GO" id="GO:0045013">
    <property type="term" value="P:carbon catabolite repression of transcription"/>
    <property type="evidence" value="ECO:0007669"/>
    <property type="project" value="TreeGrafter"/>
</dbReference>
<dbReference type="GO" id="GO:0051286">
    <property type="term" value="C:cell tip"/>
    <property type="evidence" value="ECO:0007669"/>
    <property type="project" value="TreeGrafter"/>
</dbReference>